<evidence type="ECO:0000256" key="2">
    <source>
        <dbReference type="SAM" id="SignalP"/>
    </source>
</evidence>
<accession>A0A8T0P831</accession>
<gene>
    <name evidence="3" type="ORF">PVAP13_8NG123202</name>
</gene>
<dbReference type="Proteomes" id="UP000823388">
    <property type="component" value="Chromosome 8N"/>
</dbReference>
<evidence type="ECO:0000256" key="1">
    <source>
        <dbReference type="SAM" id="MobiDB-lite"/>
    </source>
</evidence>
<protein>
    <submittedName>
        <fullName evidence="3">Uncharacterized protein</fullName>
    </submittedName>
</protein>
<organism evidence="3 4">
    <name type="scientific">Panicum virgatum</name>
    <name type="common">Blackwell switchgrass</name>
    <dbReference type="NCBI Taxonomy" id="38727"/>
    <lineage>
        <taxon>Eukaryota</taxon>
        <taxon>Viridiplantae</taxon>
        <taxon>Streptophyta</taxon>
        <taxon>Embryophyta</taxon>
        <taxon>Tracheophyta</taxon>
        <taxon>Spermatophyta</taxon>
        <taxon>Magnoliopsida</taxon>
        <taxon>Liliopsida</taxon>
        <taxon>Poales</taxon>
        <taxon>Poaceae</taxon>
        <taxon>PACMAD clade</taxon>
        <taxon>Panicoideae</taxon>
        <taxon>Panicodae</taxon>
        <taxon>Paniceae</taxon>
        <taxon>Panicinae</taxon>
        <taxon>Panicum</taxon>
        <taxon>Panicum sect. Hiantes</taxon>
    </lineage>
</organism>
<proteinExistence type="predicted"/>
<dbReference type="EMBL" id="CM029052">
    <property type="protein sequence ID" value="KAG2558347.1"/>
    <property type="molecule type" value="Genomic_DNA"/>
</dbReference>
<feature type="chain" id="PRO_5035847572" evidence="2">
    <location>
        <begin position="22"/>
        <end position="104"/>
    </location>
</feature>
<feature type="compositionally biased region" description="Low complexity" evidence="1">
    <location>
        <begin position="91"/>
        <end position="104"/>
    </location>
</feature>
<keyword evidence="2" id="KW-0732">Signal</keyword>
<feature type="region of interest" description="Disordered" evidence="1">
    <location>
        <begin position="55"/>
        <end position="104"/>
    </location>
</feature>
<feature type="compositionally biased region" description="Pro residues" evidence="1">
    <location>
        <begin position="73"/>
        <end position="90"/>
    </location>
</feature>
<reference evidence="3" key="1">
    <citation type="submission" date="2020-05" db="EMBL/GenBank/DDBJ databases">
        <title>WGS assembly of Panicum virgatum.</title>
        <authorList>
            <person name="Lovell J.T."/>
            <person name="Jenkins J."/>
            <person name="Shu S."/>
            <person name="Juenger T.E."/>
            <person name="Schmutz J."/>
        </authorList>
    </citation>
    <scope>NUCLEOTIDE SEQUENCE</scope>
    <source>
        <strain evidence="3">AP13</strain>
    </source>
</reference>
<sequence length="104" mass="11057">MAGWWWPVVAPLLAALLPCSGGTPAHLGLVGVGVELEQIRRAELLQVLERIWVADPHPPPRRSSSAGSGRSLPPQPPARGLPSPRLPPRLPASRTAPRLLLAPP</sequence>
<keyword evidence="4" id="KW-1185">Reference proteome</keyword>
<feature type="compositionally biased region" description="Low complexity" evidence="1">
    <location>
        <begin position="62"/>
        <end position="72"/>
    </location>
</feature>
<dbReference type="AlphaFoldDB" id="A0A8T0P831"/>
<name>A0A8T0P831_PANVG</name>
<comment type="caution">
    <text evidence="3">The sequence shown here is derived from an EMBL/GenBank/DDBJ whole genome shotgun (WGS) entry which is preliminary data.</text>
</comment>
<evidence type="ECO:0000313" key="3">
    <source>
        <dbReference type="EMBL" id="KAG2558347.1"/>
    </source>
</evidence>
<evidence type="ECO:0000313" key="4">
    <source>
        <dbReference type="Proteomes" id="UP000823388"/>
    </source>
</evidence>
<feature type="signal peptide" evidence="2">
    <location>
        <begin position="1"/>
        <end position="21"/>
    </location>
</feature>